<evidence type="ECO:0000313" key="1">
    <source>
        <dbReference type="EMBL" id="KAK0503351.1"/>
    </source>
</evidence>
<evidence type="ECO:0000313" key="2">
    <source>
        <dbReference type="Proteomes" id="UP001175228"/>
    </source>
</evidence>
<name>A0AA39TXT6_9AGAR</name>
<dbReference type="Proteomes" id="UP001175228">
    <property type="component" value="Unassembled WGS sequence"/>
</dbReference>
<accession>A0AA39TXT6</accession>
<organism evidence="1 2">
    <name type="scientific">Armillaria luteobubalina</name>
    <dbReference type="NCBI Taxonomy" id="153913"/>
    <lineage>
        <taxon>Eukaryota</taxon>
        <taxon>Fungi</taxon>
        <taxon>Dikarya</taxon>
        <taxon>Basidiomycota</taxon>
        <taxon>Agaricomycotina</taxon>
        <taxon>Agaricomycetes</taxon>
        <taxon>Agaricomycetidae</taxon>
        <taxon>Agaricales</taxon>
        <taxon>Marasmiineae</taxon>
        <taxon>Physalacriaceae</taxon>
        <taxon>Armillaria</taxon>
    </lineage>
</organism>
<dbReference type="EMBL" id="JAUEPU010000004">
    <property type="protein sequence ID" value="KAK0503351.1"/>
    <property type="molecule type" value="Genomic_DNA"/>
</dbReference>
<reference evidence="1" key="1">
    <citation type="submission" date="2023-06" db="EMBL/GenBank/DDBJ databases">
        <authorList>
            <consortium name="Lawrence Berkeley National Laboratory"/>
            <person name="Ahrendt S."/>
            <person name="Sahu N."/>
            <person name="Indic B."/>
            <person name="Wong-Bajracharya J."/>
            <person name="Merenyi Z."/>
            <person name="Ke H.-M."/>
            <person name="Monk M."/>
            <person name="Kocsube S."/>
            <person name="Drula E."/>
            <person name="Lipzen A."/>
            <person name="Balint B."/>
            <person name="Henrissat B."/>
            <person name="Andreopoulos B."/>
            <person name="Martin F.M."/>
            <person name="Harder C.B."/>
            <person name="Rigling D."/>
            <person name="Ford K.L."/>
            <person name="Foster G.D."/>
            <person name="Pangilinan J."/>
            <person name="Papanicolaou A."/>
            <person name="Barry K."/>
            <person name="LaButti K."/>
            <person name="Viragh M."/>
            <person name="Koriabine M."/>
            <person name="Yan M."/>
            <person name="Riley R."/>
            <person name="Champramary S."/>
            <person name="Plett K.L."/>
            <person name="Tsai I.J."/>
            <person name="Slot J."/>
            <person name="Sipos G."/>
            <person name="Plett J."/>
            <person name="Nagy L.G."/>
            <person name="Grigoriev I.V."/>
        </authorList>
    </citation>
    <scope>NUCLEOTIDE SEQUENCE</scope>
    <source>
        <strain evidence="1">HWK02</strain>
    </source>
</reference>
<sequence length="132" mass="14263">MVLPGHLPAVSQPIHGAIAAHSREPRSKSYASGPTKVKNDIAAPVLSAIEHVNETRIKVPLQQSYSGSRPVIPSSLTSTDCVKLQVHGLLRRLNSTLGTSYTQDTPGVSSLLRDCVSKKYDFGTAYARLRLK</sequence>
<comment type="caution">
    <text evidence="1">The sequence shown here is derived from an EMBL/GenBank/DDBJ whole genome shotgun (WGS) entry which is preliminary data.</text>
</comment>
<gene>
    <name evidence="1" type="ORF">EDD18DRAFT_1346217</name>
</gene>
<keyword evidence="2" id="KW-1185">Reference proteome</keyword>
<dbReference type="AlphaFoldDB" id="A0AA39TXT6"/>
<proteinExistence type="predicted"/>
<protein>
    <submittedName>
        <fullName evidence="1">Uncharacterized protein</fullName>
    </submittedName>
</protein>